<proteinExistence type="predicted"/>
<reference evidence="2 3" key="1">
    <citation type="journal article" date="2015" name="Front. Microbiol.">
        <title>Genome sequence of the plant growth promoting endophytic yeast Rhodotorula graminis WP1.</title>
        <authorList>
            <person name="Firrincieli A."/>
            <person name="Otillar R."/>
            <person name="Salamov A."/>
            <person name="Schmutz J."/>
            <person name="Khan Z."/>
            <person name="Redman R.S."/>
            <person name="Fleck N.D."/>
            <person name="Lindquist E."/>
            <person name="Grigoriev I.V."/>
            <person name="Doty S.L."/>
        </authorList>
    </citation>
    <scope>NUCLEOTIDE SEQUENCE [LARGE SCALE GENOMIC DNA]</scope>
    <source>
        <strain evidence="2 3">WP1</strain>
    </source>
</reference>
<feature type="region of interest" description="Disordered" evidence="1">
    <location>
        <begin position="875"/>
        <end position="904"/>
    </location>
</feature>
<feature type="compositionally biased region" description="Low complexity" evidence="1">
    <location>
        <begin position="1"/>
        <end position="15"/>
    </location>
</feature>
<feature type="compositionally biased region" description="Basic residues" evidence="1">
    <location>
        <begin position="880"/>
        <end position="890"/>
    </location>
</feature>
<name>A0A0P9IQF5_RHOGW</name>
<dbReference type="OrthoDB" id="2530304at2759"/>
<gene>
    <name evidence="2" type="ORF">RHOBADRAFT_56498</name>
</gene>
<feature type="compositionally biased region" description="Low complexity" evidence="1">
    <location>
        <begin position="1062"/>
        <end position="1092"/>
    </location>
</feature>
<dbReference type="AlphaFoldDB" id="A0A0P9IQF5"/>
<feature type="region of interest" description="Disordered" evidence="1">
    <location>
        <begin position="330"/>
        <end position="435"/>
    </location>
</feature>
<feature type="compositionally biased region" description="Polar residues" evidence="1">
    <location>
        <begin position="90"/>
        <end position="106"/>
    </location>
</feature>
<accession>A0A0P9IQF5</accession>
<feature type="region of interest" description="Disordered" evidence="1">
    <location>
        <begin position="1"/>
        <end position="116"/>
    </location>
</feature>
<evidence type="ECO:0000313" key="2">
    <source>
        <dbReference type="EMBL" id="KPV71665.1"/>
    </source>
</evidence>
<evidence type="ECO:0000256" key="1">
    <source>
        <dbReference type="SAM" id="MobiDB-lite"/>
    </source>
</evidence>
<dbReference type="Proteomes" id="UP000053890">
    <property type="component" value="Unassembled WGS sequence"/>
</dbReference>
<evidence type="ECO:0000313" key="3">
    <source>
        <dbReference type="Proteomes" id="UP000053890"/>
    </source>
</evidence>
<dbReference type="PANTHER" id="PTHR24216">
    <property type="entry name" value="PAXILLIN-RELATED"/>
    <property type="match status" value="1"/>
</dbReference>
<feature type="region of interest" description="Disordered" evidence="1">
    <location>
        <begin position="1042"/>
        <end position="1124"/>
    </location>
</feature>
<organism evidence="2 3">
    <name type="scientific">Rhodotorula graminis (strain WP1)</name>
    <dbReference type="NCBI Taxonomy" id="578459"/>
    <lineage>
        <taxon>Eukaryota</taxon>
        <taxon>Fungi</taxon>
        <taxon>Dikarya</taxon>
        <taxon>Basidiomycota</taxon>
        <taxon>Pucciniomycotina</taxon>
        <taxon>Microbotryomycetes</taxon>
        <taxon>Sporidiobolales</taxon>
        <taxon>Sporidiobolaceae</taxon>
        <taxon>Rhodotorula</taxon>
    </lineage>
</organism>
<feature type="region of interest" description="Disordered" evidence="1">
    <location>
        <begin position="652"/>
        <end position="684"/>
    </location>
</feature>
<dbReference type="RefSeq" id="XP_018267714.1">
    <property type="nucleotide sequence ID" value="XM_018418374.1"/>
</dbReference>
<feature type="compositionally biased region" description="Low complexity" evidence="1">
    <location>
        <begin position="383"/>
        <end position="413"/>
    </location>
</feature>
<feature type="compositionally biased region" description="Low complexity" evidence="1">
    <location>
        <begin position="337"/>
        <end position="359"/>
    </location>
</feature>
<feature type="compositionally biased region" description="Gly residues" evidence="1">
    <location>
        <begin position="16"/>
        <end position="29"/>
    </location>
</feature>
<sequence>MDLSDSGRAQLAARGGADGGGNGQLSGWGGEEEATGGAGWTGQHGYQPPLEFVDSTCGDYPSSSSFVPAGRAARSSWMGAAPPASMRWPASTSTGLADPFSTSQPHPSDLGFPSSAYGPPAPVPRQQHYQLADYTPHDAVYPPPYTAQQAGLPFANLPSHPPSASYDQYLHPPPPPEPVYDLSYASELRRAAPKRRREQSHTVAADAPPFALAAPSFYVGQSDGTGAVSTPTAYLHAVTPHGGGGVEFPQVETFEPALPPNLEANYAVYASDDGAAPQQSMWYLPDPHQYQPVPAAGHLSHVPCEHSALPPQFRPYDPSLASVRRHSYVPNGTTSMSVPERPSSVAAAPSRPAAASPRAGLDPFSLAQLGTPTSIAPLPPRPTTFTLPAPSTSSAPSATAASRSGTSTPARPVHVPPAPPAPASPPPERTPSPLLAPEADEDLAQVVALASIRRALHETLPPPLACKPARGAGAHAARPSAPPSASTSRRTRPSAFSRASDRDDEAVERDLLRSSGKVNRNQQKEVSSIEVLARCATCTVVDPSGAVEPRTLARLVLRALPPQLVNAIEQGSPPTSVVRVVREPARLDLGASCWACLGARQGEAGVVRAGAQSYADEGTVARQSKVAVRQRQKGYDATLSAAIDKLEQLGLDGAEAGSPSASPGSAAGLGTSPRPQEQDEAAARAEHNSLLLYEPAKAPTEFKNSWLRCDVCDFICGVGSAVPVVPAPPQPHGFTVEVICARCSALFRCCSDCGGGGGRLTPGRWRCKELFPDGRKTCQLSHARNPALGEVTIEVLAVADVPPAQLEVLESRCRAIYFNSRLAVVARPEFLLRGDGLARSFREAEAVTVDHWGQLATILREPPPEGKNIKRYITGMYSTPRKRHPKRGKGKEREPGPDSSVRPPNRVAFGFSITEVDFDLGTVFFCCVMPWPVNGQAFDATTILGEAITQRVKADRVVLNQQRALANPPLPPFPPATYNYIASPFRVGSRANASLARRGFETVEELTARDPHVRPEWFKVGWLPDKYAAALTIFIRRLESEEDLGGPPTENAPRKRTRKSLASTTTSSESPSTSSRSAEPPSRAEGSPFAAPGGYGYPLGPPYAGVQAHYAAGPPSSLSTFGAP</sequence>
<dbReference type="OMA" id="LACKPAR"/>
<dbReference type="PANTHER" id="PTHR24216:SF65">
    <property type="entry name" value="PAXILLIN-LIKE PROTEIN 1"/>
    <property type="match status" value="1"/>
</dbReference>
<feature type="compositionally biased region" description="Low complexity" evidence="1">
    <location>
        <begin position="653"/>
        <end position="673"/>
    </location>
</feature>
<feature type="compositionally biased region" description="Low complexity" evidence="1">
    <location>
        <begin position="468"/>
        <end position="498"/>
    </location>
</feature>
<feature type="region of interest" description="Disordered" evidence="1">
    <location>
        <begin position="463"/>
        <end position="522"/>
    </location>
</feature>
<protein>
    <submittedName>
        <fullName evidence="2">Uncharacterized protein</fullName>
    </submittedName>
</protein>
<dbReference type="GeneID" id="28978821"/>
<dbReference type="EMBL" id="KQ474092">
    <property type="protein sequence ID" value="KPV71665.1"/>
    <property type="molecule type" value="Genomic_DNA"/>
</dbReference>
<feature type="compositionally biased region" description="Pro residues" evidence="1">
    <location>
        <begin position="414"/>
        <end position="430"/>
    </location>
</feature>
<keyword evidence="3" id="KW-1185">Reference proteome</keyword>